<dbReference type="PANTHER" id="PTHR28682">
    <property type="entry name" value="INHIBITORY SYNAPTIC FACTOR 2A-RELATED"/>
    <property type="match status" value="1"/>
</dbReference>
<evidence type="ECO:0000313" key="4">
    <source>
        <dbReference type="Proteomes" id="UP001460270"/>
    </source>
</evidence>
<evidence type="ECO:0000256" key="1">
    <source>
        <dbReference type="SAM" id="Coils"/>
    </source>
</evidence>
<protein>
    <submittedName>
        <fullName evidence="3">Uncharacterized protein</fullName>
    </submittedName>
</protein>
<dbReference type="Pfam" id="PF15265">
    <property type="entry name" value="FAM196"/>
    <property type="match status" value="1"/>
</dbReference>
<feature type="region of interest" description="Disordered" evidence="2">
    <location>
        <begin position="355"/>
        <end position="399"/>
    </location>
</feature>
<accession>A0AAW0NGC9</accession>
<evidence type="ECO:0000256" key="2">
    <source>
        <dbReference type="SAM" id="MobiDB-lite"/>
    </source>
</evidence>
<feature type="compositionally biased region" description="Pro residues" evidence="2">
    <location>
        <begin position="360"/>
        <end position="371"/>
    </location>
</feature>
<proteinExistence type="predicted"/>
<dbReference type="EMBL" id="JBBPFD010000015">
    <property type="protein sequence ID" value="KAK7896489.1"/>
    <property type="molecule type" value="Genomic_DNA"/>
</dbReference>
<dbReference type="AlphaFoldDB" id="A0AAW0NGC9"/>
<dbReference type="Proteomes" id="UP001460270">
    <property type="component" value="Unassembled WGS sequence"/>
</dbReference>
<evidence type="ECO:0000313" key="3">
    <source>
        <dbReference type="EMBL" id="KAK7896489.1"/>
    </source>
</evidence>
<keyword evidence="1" id="KW-0175">Coiled coil</keyword>
<comment type="caution">
    <text evidence="3">The sequence shown here is derived from an EMBL/GenBank/DDBJ whole genome shotgun (WGS) entry which is preliminary data.</text>
</comment>
<dbReference type="PANTHER" id="PTHR28682:SF6">
    <property type="entry name" value="MUCIN-5AC"/>
    <property type="match status" value="1"/>
</dbReference>
<feature type="region of interest" description="Disordered" evidence="2">
    <location>
        <begin position="415"/>
        <end position="434"/>
    </location>
</feature>
<organism evidence="3 4">
    <name type="scientific">Mugilogobius chulae</name>
    <name type="common">yellowstripe goby</name>
    <dbReference type="NCBI Taxonomy" id="88201"/>
    <lineage>
        <taxon>Eukaryota</taxon>
        <taxon>Metazoa</taxon>
        <taxon>Chordata</taxon>
        <taxon>Craniata</taxon>
        <taxon>Vertebrata</taxon>
        <taxon>Euteleostomi</taxon>
        <taxon>Actinopterygii</taxon>
        <taxon>Neopterygii</taxon>
        <taxon>Teleostei</taxon>
        <taxon>Neoteleostei</taxon>
        <taxon>Acanthomorphata</taxon>
        <taxon>Gobiaria</taxon>
        <taxon>Gobiiformes</taxon>
        <taxon>Gobioidei</taxon>
        <taxon>Gobiidae</taxon>
        <taxon>Gobionellinae</taxon>
        <taxon>Mugilogobius</taxon>
    </lineage>
</organism>
<gene>
    <name evidence="3" type="ORF">WMY93_021814</name>
</gene>
<name>A0AAW0NGC9_9GOBI</name>
<reference evidence="4" key="1">
    <citation type="submission" date="2024-04" db="EMBL/GenBank/DDBJ databases">
        <title>Salinicola lusitanus LLJ914,a marine bacterium isolated from the Okinawa Trough.</title>
        <authorList>
            <person name="Li J."/>
        </authorList>
    </citation>
    <scope>NUCLEOTIDE SEQUENCE [LARGE SCALE GENOMIC DNA]</scope>
</reference>
<feature type="coiled-coil region" evidence="1">
    <location>
        <begin position="550"/>
        <end position="584"/>
    </location>
</feature>
<feature type="region of interest" description="Disordered" evidence="2">
    <location>
        <begin position="631"/>
        <end position="667"/>
    </location>
</feature>
<keyword evidence="4" id="KW-1185">Reference proteome</keyword>
<sequence>MAPVVTPHSIAPVVIPHSMAPVVTSHSMGPVIPHSVAPVVTSHSVGPVVTPNFPEPVVTPHSVAPFVTAHSVAPVFTPLSIAPVVTPHSIAPVTSDFAEPVVTLHSDAPVFPQHSVASIDTTHSVAPVVTPHSVAPAVTPQPIPNCSVVSPSAVILPVFSCTSSLSVIRDCSSPISNMDPPMSLTCSTSSYVPKSSPVVPPNVTDITRHVPTPVSVISLLPNATSPTNVAPCTFVTQTAISCTSISYYTTTHPVGPTGPQSHILPPAYATLVQTVSHCNIPCQVLQNTVSAKITPFSSPVPKLKSCTSQPILVKTYTSNLPIMQQCVTPTKTAPLYSSTFRAAPPYTPPFQAQVKRGLRLPPPPPPPPPYTPRKNTDQPATQTPALRTDNKITEKDKDERKDIKDIVKCKDSPKLSGRASALKHRAQTPPVALMKERSSPAKACFKSSCLNSAHAQLGVLHKMLCSGARPRPNTPCQFPLPQTQQGCSRVRRCSVPSERTTAGPLTPAQADTLRQVQEILGGLMSGAKCKLDPSKVTEKLLSPNGPLRDIRSLQTQLQSLEGVLETSQNTIKILLDVIQDLEKKEAVRDGHLYRTGQDIENCGTCRDCACIIYSVEHDFRLQEGQVVRTWKVGDPPEDRPQTPTPPPSTPLQQDSPQAVRPPVSAKKNRKKCFWFL</sequence>
<feature type="compositionally biased region" description="Basic and acidic residues" evidence="2">
    <location>
        <begin position="388"/>
        <end position="399"/>
    </location>
</feature>
<dbReference type="InterPro" id="IPR029337">
    <property type="entry name" value="INSYN2"/>
</dbReference>